<dbReference type="EMBL" id="MFTP01000009">
    <property type="protein sequence ID" value="OGI65977.1"/>
    <property type="molecule type" value="Genomic_DNA"/>
</dbReference>
<organism evidence="1 2">
    <name type="scientific">Candidatus Nomurabacteria bacterium RIFCSPHIGHO2_01_FULL_40_24b</name>
    <dbReference type="NCBI Taxonomy" id="1801739"/>
    <lineage>
        <taxon>Bacteria</taxon>
        <taxon>Candidatus Nomuraibacteriota</taxon>
    </lineage>
</organism>
<evidence type="ECO:0000313" key="1">
    <source>
        <dbReference type="EMBL" id="OGI65977.1"/>
    </source>
</evidence>
<gene>
    <name evidence="1" type="ORF">A2647_01285</name>
</gene>
<evidence type="ECO:0000313" key="2">
    <source>
        <dbReference type="Proteomes" id="UP000177370"/>
    </source>
</evidence>
<name>A0A1F6V8F5_9BACT</name>
<proteinExistence type="predicted"/>
<comment type="caution">
    <text evidence="1">The sequence shown here is derived from an EMBL/GenBank/DDBJ whole genome shotgun (WGS) entry which is preliminary data.</text>
</comment>
<dbReference type="AlphaFoldDB" id="A0A1F6V8F5"/>
<sequence length="1000" mass="116977">MSKQSIKLDVERVRKLINLNFDARQYFFSKVDERWLDWLWDNGFFEPIKKKAEDPTKYGYKMPELSYLVRISEKYPQRVAEIILDKDVAASKDNFNPEVVDRFLYISSTLPASELSRVVMKIRKENWVSLMSIFNHWGFEYEKMLKELANAKDYEGLLVLSEAILSVKQKSEDDIQSISYNPFYINELQYTKVFEYLASVDNQYAEQALGLATKIIANVVSLVGEKNKEATKVFDVYDRFLLLNIDFFTLNVGQSDYSSGRDNIRELAAVIKKLSEKTIGATNISNSQAKDMYNKYFKPLPDSRSMWRLKLFVLTLHPEFFKEELKNQFWKLFDADNYSEIISGAEYERALKKGFAVLSEADKHDYIKKVIEYFKKKDQDKENEKENWHLRHGSEILSLIEDHMTADEREETQKAGFVFDPDYEPEPSIGKMRGGTVVPRGPITEQEFNQLPIEDISAKMRNEWTPEKLVEQNTSDDFLRPLNAEGVGDLLRKDIPKRLQEYVNKAYLFFDRISLDPHYTYSYLRGIQELIRGEKMAVREVDWQDVISLFVSIKKSGEAEVFDQSQRERRSFDAWLAGWTAVHSAITDVIQELLKEDNGTTAINFSKHRDELFGIIAYLLNYNDPTPADEKLETTKIKVKSPEDPEYSIGDPFTSAINTVRGRALDAFGIFIYQDGKQFDENQVSKISADSKELYENVLVKENTLAVMFMFGHHVPAFYFRDTPWLHGLLSKIFSTDEERKDLYLAAWEGYLSRNLFSEIFSDQNFVNLYSRAIALSPHEYTKRKYFRELDEGLSTHLALAFLYFENFNFDHELFKSFWSIKNTKRFGGFISFIGRHYISGEDKRSSTSLTKEQIIERLKKFWDWALENIDDPEALTEFGYWMNTEKDMFEKVWLAGHIRKTLEKTQGDVEWEYRLMKSIVALAKEAPEDTIQILRLYLTNLVNPKNRSHGWIYVDSEVLEALRILYSIPSIKERVRTLINDLITIAGERFWKLKEVIND</sequence>
<reference evidence="1 2" key="1">
    <citation type="journal article" date="2016" name="Nat. Commun.">
        <title>Thousands of microbial genomes shed light on interconnected biogeochemical processes in an aquifer system.</title>
        <authorList>
            <person name="Anantharaman K."/>
            <person name="Brown C.T."/>
            <person name="Hug L.A."/>
            <person name="Sharon I."/>
            <person name="Castelle C.J."/>
            <person name="Probst A.J."/>
            <person name="Thomas B.C."/>
            <person name="Singh A."/>
            <person name="Wilkins M.J."/>
            <person name="Karaoz U."/>
            <person name="Brodie E.L."/>
            <person name="Williams K.H."/>
            <person name="Hubbard S.S."/>
            <person name="Banfield J.F."/>
        </authorList>
    </citation>
    <scope>NUCLEOTIDE SEQUENCE [LARGE SCALE GENOMIC DNA]</scope>
</reference>
<protein>
    <submittedName>
        <fullName evidence="1">Uncharacterized protein</fullName>
    </submittedName>
</protein>
<dbReference type="Proteomes" id="UP000177370">
    <property type="component" value="Unassembled WGS sequence"/>
</dbReference>
<accession>A0A1F6V8F5</accession>